<dbReference type="PANTHER" id="PTHR34817:SF2">
    <property type="entry name" value="NUCLEOTIDYLTRANSFERASE"/>
    <property type="match status" value="1"/>
</dbReference>
<dbReference type="AlphaFoldDB" id="A0A4Q7ZTF2"/>
<evidence type="ECO:0000313" key="1">
    <source>
        <dbReference type="EMBL" id="RZU54151.1"/>
    </source>
</evidence>
<dbReference type="Proteomes" id="UP000292564">
    <property type="component" value="Unassembled WGS sequence"/>
</dbReference>
<gene>
    <name evidence="1" type="ORF">EV385_6090</name>
</gene>
<organism evidence="1 2">
    <name type="scientific">Krasilnikovia cinnamomea</name>
    <dbReference type="NCBI Taxonomy" id="349313"/>
    <lineage>
        <taxon>Bacteria</taxon>
        <taxon>Bacillati</taxon>
        <taxon>Actinomycetota</taxon>
        <taxon>Actinomycetes</taxon>
        <taxon>Micromonosporales</taxon>
        <taxon>Micromonosporaceae</taxon>
        <taxon>Krasilnikovia</taxon>
    </lineage>
</organism>
<reference evidence="1 2" key="1">
    <citation type="submission" date="2019-02" db="EMBL/GenBank/DDBJ databases">
        <title>Sequencing the genomes of 1000 actinobacteria strains.</title>
        <authorList>
            <person name="Klenk H.-P."/>
        </authorList>
    </citation>
    <scope>NUCLEOTIDE SEQUENCE [LARGE SCALE GENOMIC DNA]</scope>
    <source>
        <strain evidence="1 2">DSM 45162</strain>
    </source>
</reference>
<protein>
    <recommendedName>
        <fullName evidence="3">Nucleotidyltransferase</fullName>
    </recommendedName>
</protein>
<keyword evidence="2" id="KW-1185">Reference proteome</keyword>
<accession>A0A4Q7ZTF2</accession>
<comment type="caution">
    <text evidence="1">The sequence shown here is derived from an EMBL/GenBank/DDBJ whole genome shotgun (WGS) entry which is preliminary data.</text>
</comment>
<dbReference type="InterPro" id="IPR018775">
    <property type="entry name" value="RlaP"/>
</dbReference>
<dbReference type="Pfam" id="PF10127">
    <property type="entry name" value="RlaP"/>
    <property type="match status" value="1"/>
</dbReference>
<evidence type="ECO:0000313" key="2">
    <source>
        <dbReference type="Proteomes" id="UP000292564"/>
    </source>
</evidence>
<sequence>MVPRAVSRQGAGDQEFPCVRPRTSAKIRSMAHHTALTDELVEEHTILQVVVGSRAFGLAGPASDTDRRGVFALPAPAFWRLAKPPPHHEGPLPEQLRWEVERVCGLGLAANPNVLEVLHSPLVETCTPLGEELRELTPAFLSRRVADTYLRYADAQFGKAQRGIDRSGTPVWRHVMHLIRLLIAGGELVRTGRLVLDVGEHRDRLLAVKAGQVPWAEVVEWQRRLSAGLRSALDSSPLPDGPDEDRVENWLVSVRRRSVGGA</sequence>
<evidence type="ECO:0008006" key="3">
    <source>
        <dbReference type="Google" id="ProtNLM"/>
    </source>
</evidence>
<name>A0A4Q7ZTF2_9ACTN</name>
<dbReference type="PANTHER" id="PTHR34817">
    <property type="entry name" value="NUCLEOTIDYLTRANSFERASE"/>
    <property type="match status" value="1"/>
</dbReference>
<proteinExistence type="predicted"/>
<dbReference type="EMBL" id="SHKY01000001">
    <property type="protein sequence ID" value="RZU54151.1"/>
    <property type="molecule type" value="Genomic_DNA"/>
</dbReference>